<organism evidence="8 9">
    <name type="scientific">Youxingia wuxianensis</name>
    <dbReference type="NCBI Taxonomy" id="2763678"/>
    <lineage>
        <taxon>Bacteria</taxon>
        <taxon>Bacillati</taxon>
        <taxon>Bacillota</taxon>
        <taxon>Clostridia</taxon>
        <taxon>Eubacteriales</taxon>
        <taxon>Oscillospiraceae</taxon>
        <taxon>Youxingia</taxon>
    </lineage>
</organism>
<feature type="transmembrane region" description="Helical" evidence="7">
    <location>
        <begin position="128"/>
        <end position="146"/>
    </location>
</feature>
<evidence type="ECO:0000256" key="5">
    <source>
        <dbReference type="ARBA" id="ARBA00022989"/>
    </source>
</evidence>
<keyword evidence="9" id="KW-1185">Reference proteome</keyword>
<keyword evidence="4 7" id="KW-0812">Transmembrane</keyword>
<evidence type="ECO:0000256" key="3">
    <source>
        <dbReference type="ARBA" id="ARBA00022475"/>
    </source>
</evidence>
<dbReference type="AlphaFoldDB" id="A0A926EMT6"/>
<keyword evidence="5 7" id="KW-1133">Transmembrane helix</keyword>
<evidence type="ECO:0000256" key="7">
    <source>
        <dbReference type="SAM" id="Phobius"/>
    </source>
</evidence>
<evidence type="ECO:0000256" key="4">
    <source>
        <dbReference type="ARBA" id="ARBA00022692"/>
    </source>
</evidence>
<reference evidence="8" key="1">
    <citation type="submission" date="2020-08" db="EMBL/GenBank/DDBJ databases">
        <title>Genome public.</title>
        <authorList>
            <person name="Liu C."/>
            <person name="Sun Q."/>
        </authorList>
    </citation>
    <scope>NUCLEOTIDE SEQUENCE</scope>
    <source>
        <strain evidence="8">NSJ-64</strain>
    </source>
</reference>
<dbReference type="GO" id="GO:0022857">
    <property type="term" value="F:transmembrane transporter activity"/>
    <property type="evidence" value="ECO:0007669"/>
    <property type="project" value="InterPro"/>
</dbReference>
<proteinExistence type="predicted"/>
<feature type="transmembrane region" description="Helical" evidence="7">
    <location>
        <begin position="20"/>
        <end position="41"/>
    </location>
</feature>
<feature type="transmembrane region" description="Helical" evidence="7">
    <location>
        <begin position="278"/>
        <end position="298"/>
    </location>
</feature>
<feature type="transmembrane region" description="Helical" evidence="7">
    <location>
        <begin position="47"/>
        <end position="68"/>
    </location>
</feature>
<evidence type="ECO:0000313" key="9">
    <source>
        <dbReference type="Proteomes" id="UP000623678"/>
    </source>
</evidence>
<feature type="transmembrane region" description="Helical" evidence="7">
    <location>
        <begin position="438"/>
        <end position="456"/>
    </location>
</feature>
<feature type="transmembrane region" description="Helical" evidence="7">
    <location>
        <begin position="405"/>
        <end position="426"/>
    </location>
</feature>
<comment type="caution">
    <text evidence="8">The sequence shown here is derived from an EMBL/GenBank/DDBJ whole genome shotgun (WGS) entry which is preliminary data.</text>
</comment>
<protein>
    <submittedName>
        <fullName evidence="8">Amino acid permease</fullName>
    </submittedName>
</protein>
<feature type="transmembrane region" description="Helical" evidence="7">
    <location>
        <begin position="199"/>
        <end position="217"/>
    </location>
</feature>
<evidence type="ECO:0000313" key="8">
    <source>
        <dbReference type="EMBL" id="MBC8584102.1"/>
    </source>
</evidence>
<sequence length="465" mass="50155">MSEEKKTTTAEQTGGGMSQLDMLLSLVCAIFFLDTIASTATMGWASVTFYIIVGLVFFFPGSLTVAELGSAYPDDGGMAGWIARAFGPKMGARMGYIYWACNALWLSSNSTLFVNVFCQVFNLELSSWANTIFNLAIIWAIVFLLMRPAKGTTAMFNYGAIVKMIIGIGLVVSAIAFLMKNGAPANPPSLAAMKPTLGSSIAFIPALVYNFLGFETASANGTMENPGRDVPKAALKNVILVCALYIVSVSAMLCVLPTDNISIIRGIIDAFRTGLGSSPVVTALIYLVGILFLSVLFIQGMLWVAAPCNTAAVAAETGDLPKVFQKRNKHGQPSNVLIISGFMGTAMTFMGSLMSGSAEEMFWAIFSCTSFLLLIPYLINFQAYLKLKKTDKTTPRPYVFPGPSWLAVFFTRVGQFIVLATMVLFVWTPGVPLNMTQFLFVVIGVIIVLALGEVLLKVAEKQRGK</sequence>
<dbReference type="PANTHER" id="PTHR42770">
    <property type="entry name" value="AMINO ACID TRANSPORTER-RELATED"/>
    <property type="match status" value="1"/>
</dbReference>
<keyword evidence="3" id="KW-1003">Cell membrane</keyword>
<evidence type="ECO:0000256" key="6">
    <source>
        <dbReference type="ARBA" id="ARBA00023136"/>
    </source>
</evidence>
<dbReference type="EMBL" id="JACRTD010000001">
    <property type="protein sequence ID" value="MBC8584102.1"/>
    <property type="molecule type" value="Genomic_DNA"/>
</dbReference>
<keyword evidence="6 7" id="KW-0472">Membrane</keyword>
<dbReference type="Gene3D" id="1.20.1740.10">
    <property type="entry name" value="Amino acid/polyamine transporter I"/>
    <property type="match status" value="1"/>
</dbReference>
<name>A0A926EMT6_9FIRM</name>
<gene>
    <name evidence="8" type="ORF">H8705_00700</name>
</gene>
<feature type="transmembrane region" description="Helical" evidence="7">
    <location>
        <begin position="96"/>
        <end position="122"/>
    </location>
</feature>
<keyword evidence="2" id="KW-0813">Transport</keyword>
<feature type="transmembrane region" description="Helical" evidence="7">
    <location>
        <begin position="361"/>
        <end position="385"/>
    </location>
</feature>
<feature type="transmembrane region" description="Helical" evidence="7">
    <location>
        <begin position="238"/>
        <end position="258"/>
    </location>
</feature>
<dbReference type="Proteomes" id="UP000623678">
    <property type="component" value="Unassembled WGS sequence"/>
</dbReference>
<dbReference type="InterPro" id="IPR050367">
    <property type="entry name" value="APC_superfamily"/>
</dbReference>
<dbReference type="RefSeq" id="WP_262393956.1">
    <property type="nucleotide sequence ID" value="NZ_JACRTD010000001.1"/>
</dbReference>
<dbReference type="Pfam" id="PF13520">
    <property type="entry name" value="AA_permease_2"/>
    <property type="match status" value="1"/>
</dbReference>
<evidence type="ECO:0000256" key="1">
    <source>
        <dbReference type="ARBA" id="ARBA00004651"/>
    </source>
</evidence>
<evidence type="ECO:0000256" key="2">
    <source>
        <dbReference type="ARBA" id="ARBA00022448"/>
    </source>
</evidence>
<dbReference type="PANTHER" id="PTHR42770:SF15">
    <property type="entry name" value="GLUTAMATE_GAMMA-AMINOBUTYRATE ANTIPORTER-RELATED"/>
    <property type="match status" value="1"/>
</dbReference>
<dbReference type="InterPro" id="IPR002293">
    <property type="entry name" value="AA/rel_permease1"/>
</dbReference>
<feature type="transmembrane region" description="Helical" evidence="7">
    <location>
        <begin position="336"/>
        <end position="355"/>
    </location>
</feature>
<accession>A0A926EMT6</accession>
<dbReference type="GO" id="GO:0005886">
    <property type="term" value="C:plasma membrane"/>
    <property type="evidence" value="ECO:0007669"/>
    <property type="project" value="UniProtKB-SubCell"/>
</dbReference>
<dbReference type="PIRSF" id="PIRSF006060">
    <property type="entry name" value="AA_transporter"/>
    <property type="match status" value="1"/>
</dbReference>
<feature type="transmembrane region" description="Helical" evidence="7">
    <location>
        <begin position="158"/>
        <end position="179"/>
    </location>
</feature>
<comment type="subcellular location">
    <subcellularLocation>
        <location evidence="1">Cell membrane</location>
        <topology evidence="1">Multi-pass membrane protein</topology>
    </subcellularLocation>
</comment>